<dbReference type="GO" id="GO:0055036">
    <property type="term" value="C:virion membrane"/>
    <property type="evidence" value="ECO:0007669"/>
    <property type="project" value="UniProtKB-SubCell"/>
</dbReference>
<keyword evidence="10 14" id="KW-0175">Coiled coil</keyword>
<evidence type="ECO:0000313" key="18">
    <source>
        <dbReference type="EMBL" id="ADX59495.1"/>
    </source>
</evidence>
<keyword evidence="3" id="KW-0732">Signal</keyword>
<evidence type="ECO:0000256" key="1">
    <source>
        <dbReference type="ARBA" id="ARBA00022581"/>
    </source>
</evidence>
<reference evidence="18" key="1">
    <citation type="journal article" date="2009" name="Emerg. Infect. Dis.">
        <title>Detection of novel SARS-like and other coronaviruses in bats from Kenya.</title>
        <authorList>
            <person name="Tong S."/>
            <person name="Conrardy C."/>
            <person name="Ruone S."/>
            <person name="Kuzmin I.V."/>
            <person name="Guo X."/>
            <person name="Tao Y."/>
            <person name="Niezgoda M."/>
            <person name="Haynes L."/>
            <person name="Agwanda B."/>
            <person name="Breiman R.F."/>
            <person name="Anderson L.J."/>
            <person name="Rupprecht C.E."/>
        </authorList>
    </citation>
    <scope>NUCLEOTIDE SEQUENCE</scope>
    <source>
        <strain evidence="18">BtKY22</strain>
    </source>
</reference>
<evidence type="ECO:0000256" key="3">
    <source>
        <dbReference type="ARBA" id="ARBA00022729"/>
    </source>
</evidence>
<feature type="domain" description="Coronavirus spike (S) glycoprotein S2 subunit heptad repeat 1 (HR1) region profile" evidence="16">
    <location>
        <begin position="953"/>
        <end position="1072"/>
    </location>
</feature>
<dbReference type="EMBL" id="HQ728486">
    <property type="protein sequence ID" value="ADX59495.1"/>
    <property type="molecule type" value="Genomic_RNA"/>
</dbReference>
<dbReference type="GO" id="GO:0019064">
    <property type="term" value="P:fusion of virus membrane with host plasma membrane"/>
    <property type="evidence" value="ECO:0007669"/>
    <property type="project" value="InterPro"/>
</dbReference>
<dbReference type="GO" id="GO:0019031">
    <property type="term" value="C:viral envelope"/>
    <property type="evidence" value="ECO:0007669"/>
    <property type="project" value="UniProtKB-KW"/>
</dbReference>
<keyword evidence="7" id="KW-0261">Viral envelope protein</keyword>
<feature type="transmembrane region" description="Helical" evidence="15">
    <location>
        <begin position="1301"/>
        <end position="1320"/>
    </location>
</feature>
<feature type="coiled-coil region" evidence="14">
    <location>
        <begin position="1242"/>
        <end position="1283"/>
    </location>
</feature>
<evidence type="ECO:0000256" key="11">
    <source>
        <dbReference type="ARBA" id="ARBA00023136"/>
    </source>
</evidence>
<accession>F1DB20</accession>
<evidence type="ECO:0000259" key="17">
    <source>
        <dbReference type="PROSITE" id="PS51924"/>
    </source>
</evidence>
<evidence type="ECO:0000256" key="8">
    <source>
        <dbReference type="ARBA" id="ARBA00022989"/>
    </source>
</evidence>
<evidence type="ECO:0000256" key="15">
    <source>
        <dbReference type="SAM" id="Phobius"/>
    </source>
</evidence>
<evidence type="ECO:0000256" key="6">
    <source>
        <dbReference type="ARBA" id="ARBA00022870"/>
    </source>
</evidence>
<dbReference type="InterPro" id="IPR043473">
    <property type="entry name" value="S2_sf_CoV"/>
</dbReference>
<dbReference type="GO" id="GO:0046813">
    <property type="term" value="P:receptor-mediated virion attachment to host cell"/>
    <property type="evidence" value="ECO:0007669"/>
    <property type="project" value="InterPro"/>
</dbReference>
<keyword evidence="13" id="KW-1160">Virus entry into host cell</keyword>
<keyword evidence="6" id="KW-1043">Host membrane</keyword>
<dbReference type="SUPFAM" id="SSF111474">
    <property type="entry name" value="Coronavirus S2 glycoprotein"/>
    <property type="match status" value="2"/>
</dbReference>
<keyword evidence="1" id="KW-0945">Host-virus interaction</keyword>
<reference evidence="18" key="2">
    <citation type="journal article" date="2012" name="Virus Res.">
        <title>Genomic characterization of seven distinct bat coronaviruses in Kenya.</title>
        <authorList>
            <person name="Tao Y."/>
            <person name="Tang K."/>
            <person name="Shi M."/>
            <person name="Conrardy C."/>
            <person name="Li K.S."/>
            <person name="Lau S.K."/>
            <person name="Anderson L.J."/>
            <person name="Tong S."/>
        </authorList>
    </citation>
    <scope>NUCLEOTIDE SEQUENCE</scope>
    <source>
        <strain evidence="18">BtKY22</strain>
    </source>
</reference>
<keyword evidence="9" id="KW-0843">Virulence</keyword>
<dbReference type="Pfam" id="PF19209">
    <property type="entry name" value="CoV_S1_C"/>
    <property type="match status" value="1"/>
</dbReference>
<dbReference type="InterPro" id="IPR044874">
    <property type="entry name" value="Spike_S2_CoV_HR2"/>
</dbReference>
<evidence type="ECO:0000256" key="10">
    <source>
        <dbReference type="ARBA" id="ARBA00023054"/>
    </source>
</evidence>
<dbReference type="InterPro" id="IPR002551">
    <property type="entry name" value="Spike_S1_CoV"/>
</dbReference>
<dbReference type="GO" id="GO:0016020">
    <property type="term" value="C:membrane"/>
    <property type="evidence" value="ECO:0007669"/>
    <property type="project" value="InterPro"/>
</dbReference>
<evidence type="ECO:0000256" key="13">
    <source>
        <dbReference type="ARBA" id="ARBA00023296"/>
    </source>
</evidence>
<evidence type="ECO:0000256" key="14">
    <source>
        <dbReference type="SAM" id="Coils"/>
    </source>
</evidence>
<keyword evidence="8 15" id="KW-1133">Transmembrane helix</keyword>
<dbReference type="Pfam" id="PF19214">
    <property type="entry name" value="CoV_S2_C"/>
    <property type="match status" value="1"/>
</dbReference>
<keyword evidence="11 15" id="KW-0472">Membrane</keyword>
<dbReference type="PROSITE" id="PS51923">
    <property type="entry name" value="COV_S2_HR1"/>
    <property type="match status" value="1"/>
</dbReference>
<dbReference type="GO" id="GO:0075509">
    <property type="term" value="P:endocytosis involved in viral entry into host cell"/>
    <property type="evidence" value="ECO:0007669"/>
    <property type="project" value="InterPro"/>
</dbReference>
<evidence type="ECO:0000256" key="4">
    <source>
        <dbReference type="ARBA" id="ARBA00022804"/>
    </source>
</evidence>
<dbReference type="InterPro" id="IPR044873">
    <property type="entry name" value="Spike_S2_CoV_HR1"/>
</dbReference>
<proteinExistence type="predicted"/>
<organism evidence="18">
    <name type="scientific">Chaerephon bat coronavirus/Kenya/KY22/2006</name>
    <dbReference type="NCBI Taxonomy" id="983929"/>
    <lineage>
        <taxon>Viruses</taxon>
        <taxon>Riboviria</taxon>
        <taxon>Orthornavirae</taxon>
        <taxon>Pisuviricota</taxon>
        <taxon>Pisoniviricetes</taxon>
        <taxon>Nidovirales</taxon>
        <taxon>Cornidovirineae</taxon>
        <taxon>Coronaviridae</taxon>
        <taxon>Orthocoronavirinae</taxon>
        <taxon>Alphacoronavirus</taxon>
    </lineage>
</organism>
<dbReference type="InterPro" id="IPR002552">
    <property type="entry name" value="Spike_S2_CoV"/>
</dbReference>
<dbReference type="Gene3D" id="1.20.5.300">
    <property type="match status" value="2"/>
</dbReference>
<dbReference type="InterPro" id="IPR043614">
    <property type="entry name" value="Spike_S2_CoV_C"/>
</dbReference>
<evidence type="ECO:0000256" key="2">
    <source>
        <dbReference type="ARBA" id="ARBA00022692"/>
    </source>
</evidence>
<dbReference type="Gene3D" id="2.60.40.3130">
    <property type="match status" value="1"/>
</dbReference>
<keyword evidence="12" id="KW-0325">Glycoprotein</keyword>
<protein>
    <submittedName>
        <fullName evidence="18">Spike protein</fullName>
    </submittedName>
</protein>
<dbReference type="PROSITE" id="PS51924">
    <property type="entry name" value="COV_S2_HR2"/>
    <property type="match status" value="1"/>
</dbReference>
<evidence type="ECO:0000256" key="9">
    <source>
        <dbReference type="ARBA" id="ARBA00023026"/>
    </source>
</evidence>
<feature type="domain" description="Coronavirus spike (S) glycoprotein S2 subunit heptad repeat 2 (HR2) region profile" evidence="17">
    <location>
        <begin position="1216"/>
        <end position="1312"/>
    </location>
</feature>
<dbReference type="GO" id="GO:0039654">
    <property type="term" value="P:fusion of virus membrane with host endosome membrane"/>
    <property type="evidence" value="ECO:0007669"/>
    <property type="project" value="InterPro"/>
</dbReference>
<gene>
    <name evidence="18" type="primary">S</name>
</gene>
<evidence type="ECO:0000259" key="16">
    <source>
        <dbReference type="PROSITE" id="PS51923"/>
    </source>
</evidence>
<sequence>MFLILSLFVALSNAACPGTPHLSYKHLQLGLPPNYNGFVSGYLPDMTTSEWICEYGEKTWANVHGVFSSYWNTGRTFALTAAANKFADVKGQWALYLRVKPNGECIFRVCKWSTAKNVSSTVTVSSADVCMYDRVFKMNFKDNLSKIFGVTWSGDTVRLYLVENTYSFNVPNSWSRATTFCEHSYACAMQVVSDVVTYNVTTDSKGAITSYNLCKSCNGFPTHVFSVPIDGSIPADFSFDNWFLLTNTSSVVEGRLVSRQPLRINCLWPVPQLLSTGTTIYFNGTAKDLRCSGYNTTGLSDALRFSLNFTDTRPLGGSGHIGLVTGATELQFSCSNTTTFARGSIPFGQLSDLYYCFAIFNGTSTFVGMLPPVVREFVITRAGAVFVNGYRIFQYVPLDGVIFNVTSTNGADIWTVAFASDADVLVDVNATNIQRVLYCDNQLNIVKCQQMQFTLPDGFYPVSASATAFNKTIVTLPRSNTHQWVNLYVAYTLKNQWVYEPPYSFDVRFVKYNNSVMQNVTGPICISTTQFTTNLTFNGPPDQPAWVGGELKFKMSIKSVDCPFEFDSLNNGLGFDSLCFSLEPQAGACTLQINKIWSTSVVPFASLYVSYKTGSAIMGVKTPSVGIFDFSTLVLDVCSEYVIYGIAGRGVISRTNLTYMAGLYYTSSSGLLLGFKNATTGVIYSVKPCDLSKQAVVISDNLVGAMSAAVNDTMGFNNTVVTPLFYYHNTMETNCTDPVLTYSSLGVCRNGAITNVTARTVAAKPSTVIGVGNISIPTNFSISIQAEYVQVAVTPVSVDCSTYVCGGNPHCLRLLSQYVTACKTIEDALQLNARLESGELYTMLDVSHDQMHLANITTFGPYNLSSVVGGVGGKRSFIEDLLFDKVVTNGLGTVDTDYKSCTNGHDIADLACAQYYNGIMVLPGVADANKLSMYTASLLGGMALGGITAAAATPFALAVQSRLNYVALQTDVLQKNQQILANSFNSAIGNITVAFGQLSNSLQQTADAINTVASALNKVQSVVNQQGQALHQLTKQLSMNFQAISSSIEDIYMRLDALAADAQVDRLINGRLAALNAFVTQTLTSYAEVRASRRLAQDKINECVNSQSRRYGFCGNGTHLFTIPNAAPNGIMLLHTVLVPTAYKPVAAYAGFCVSDAAYVLKDPTLSLFKIDAGYRVSSRHMYEPREPTFADFVRIAHCDISYVNITSDNVQAVVPDYIDVNKTLEEFLQNHNASQGPNLPLDIFNQTYLNLSSEIALLENKSAQLELTAKQLEETIKLINSSLVDLQWLNRFEQYVKWPWYVWLLIVVALTILAGLMLYCCLATGCCGCCSCMTNTLDFRGRNLQRYEVEKVHVQ</sequence>
<dbReference type="Pfam" id="PF01601">
    <property type="entry name" value="CoV_S2"/>
    <property type="match status" value="1"/>
</dbReference>
<keyword evidence="4" id="KW-1161">Viral attachment to host cell</keyword>
<dbReference type="GO" id="GO:0044173">
    <property type="term" value="C:host cell endoplasmic reticulum-Golgi intermediate compartment membrane"/>
    <property type="evidence" value="ECO:0007669"/>
    <property type="project" value="UniProtKB-SubCell"/>
</dbReference>
<evidence type="ECO:0000256" key="12">
    <source>
        <dbReference type="ARBA" id="ARBA00023180"/>
    </source>
</evidence>
<dbReference type="Pfam" id="PF01600">
    <property type="entry name" value="CoV_S1"/>
    <property type="match status" value="1"/>
</dbReference>
<dbReference type="InterPro" id="IPR043607">
    <property type="entry name" value="CoV_S1_C"/>
</dbReference>
<dbReference type="CDD" id="cd22369">
    <property type="entry name" value="alphaCoV_Spike_SD1-2_S1-S2_S2"/>
    <property type="match status" value="1"/>
</dbReference>
<evidence type="ECO:0000256" key="7">
    <source>
        <dbReference type="ARBA" id="ARBA00022879"/>
    </source>
</evidence>
<name>F1DB20_9ALPC</name>
<keyword evidence="5" id="KW-0946">Virion</keyword>
<evidence type="ECO:0000256" key="5">
    <source>
        <dbReference type="ARBA" id="ARBA00022844"/>
    </source>
</evidence>
<keyword evidence="2 15" id="KW-0812">Transmembrane</keyword>